<evidence type="ECO:0000256" key="7">
    <source>
        <dbReference type="ARBA" id="ARBA00025634"/>
    </source>
</evidence>
<evidence type="ECO:0000259" key="10">
    <source>
        <dbReference type="Pfam" id="PF00425"/>
    </source>
</evidence>
<dbReference type="PANTHER" id="PTHR11236">
    <property type="entry name" value="AMINOBENZOATE/ANTHRANILATE SYNTHASE"/>
    <property type="match status" value="1"/>
</dbReference>
<accession>A0A2V4A1Z9</accession>
<keyword evidence="5" id="KW-0460">Magnesium</keyword>
<dbReference type="InterPro" id="IPR019999">
    <property type="entry name" value="Anth_synth_I-like"/>
</dbReference>
<evidence type="ECO:0000256" key="9">
    <source>
        <dbReference type="SAM" id="Coils"/>
    </source>
</evidence>
<dbReference type="GO" id="GO:0000162">
    <property type="term" value="P:L-tryptophan biosynthetic process"/>
    <property type="evidence" value="ECO:0007669"/>
    <property type="project" value="TreeGrafter"/>
</dbReference>
<evidence type="ECO:0000259" key="11">
    <source>
        <dbReference type="Pfam" id="PF04715"/>
    </source>
</evidence>
<feature type="domain" description="Anthranilate synthase component I N-terminal" evidence="11">
    <location>
        <begin position="14"/>
        <end position="159"/>
    </location>
</feature>
<dbReference type="AlphaFoldDB" id="A0A2V4A1Z9"/>
<dbReference type="Gene3D" id="3.60.120.10">
    <property type="entry name" value="Anthranilate synthase"/>
    <property type="match status" value="1"/>
</dbReference>
<comment type="subunit">
    <text evidence="2">Heterotetramer consisting of two non-identical subunits: a beta subunit (TrpG) and a large alpha subunit (TrpE).</text>
</comment>
<evidence type="ECO:0000256" key="8">
    <source>
        <dbReference type="ARBA" id="ARBA00047683"/>
    </source>
</evidence>
<evidence type="ECO:0000313" key="12">
    <source>
        <dbReference type="EMBL" id="PXY02393.1"/>
    </source>
</evidence>
<dbReference type="EMBL" id="QFLI01000002">
    <property type="protein sequence ID" value="PXY02393.1"/>
    <property type="molecule type" value="Genomic_DNA"/>
</dbReference>
<feature type="coiled-coil region" evidence="9">
    <location>
        <begin position="439"/>
        <end position="466"/>
    </location>
</feature>
<comment type="cofactor">
    <cofactor evidence="1">
        <name>Mg(2+)</name>
        <dbReference type="ChEBI" id="CHEBI:18420"/>
    </cofactor>
</comment>
<evidence type="ECO:0000256" key="2">
    <source>
        <dbReference type="ARBA" id="ARBA00011575"/>
    </source>
</evidence>
<evidence type="ECO:0000256" key="3">
    <source>
        <dbReference type="ARBA" id="ARBA00020653"/>
    </source>
</evidence>
<keyword evidence="6" id="KW-0456">Lyase</keyword>
<dbReference type="RefSeq" id="WP_110360026.1">
    <property type="nucleotide sequence ID" value="NZ_QFLI01000002.1"/>
</dbReference>
<evidence type="ECO:0000256" key="1">
    <source>
        <dbReference type="ARBA" id="ARBA00001946"/>
    </source>
</evidence>
<dbReference type="GO" id="GO:0046872">
    <property type="term" value="F:metal ion binding"/>
    <property type="evidence" value="ECO:0007669"/>
    <property type="project" value="UniProtKB-KW"/>
</dbReference>
<feature type="domain" description="Chorismate-utilising enzyme C-terminal" evidence="10">
    <location>
        <begin position="201"/>
        <end position="452"/>
    </location>
</feature>
<comment type="caution">
    <text evidence="12">The sequence shown here is derived from an EMBL/GenBank/DDBJ whole genome shotgun (WGS) entry which is preliminary data.</text>
</comment>
<dbReference type="OrthoDB" id="9803598at2"/>
<keyword evidence="4" id="KW-0479">Metal-binding</keyword>
<keyword evidence="9" id="KW-0175">Coiled coil</keyword>
<proteinExistence type="predicted"/>
<dbReference type="Proteomes" id="UP000248079">
    <property type="component" value="Unassembled WGS sequence"/>
</dbReference>
<sequence>MIKFKYLKKEMLADVITPVSMYLKLRDRFPGAILLESSDYHSPENASSFIALEPIATIQLKDGDLIEEVFGNKQVIDAKGKGKRFVSDRLKAFVNQFDLEDKENVTKANALFGYTAYDSVPFFEDLDFNTDKKQSGIPQMRYSLYRFIIEVNHFNNTLKIIELVENGNESRIREVSDLLRNRTLPAFTFSLEGQEQSNMDDQAYMDMVSKGKQHCRRGDVFQIVLSRQFSHDYKGDDFNLYRALRSINPSPYLFYFDYGSYRIMGSSPEAQIEIKNKKAYIHPIAGTFRRTGDAVKDAALAEELLNDEKEQSEHVMLVDLARNDLSRDAQNIKVETFREVQYFSHVIHLVSKVSGELSDDYNPFQLMGDTFPAGTLSGAPKYRAMQLIDQYEPTARGFYGGCIGSLGFNGEVNQAIMIRSFLSKNNTLYYQAGAGVVEKSSEESELNEVSNKLAALRKAMELAQNI</sequence>
<dbReference type="InterPro" id="IPR005801">
    <property type="entry name" value="ADC_synthase"/>
</dbReference>
<dbReference type="InterPro" id="IPR015890">
    <property type="entry name" value="Chorismate_C"/>
</dbReference>
<gene>
    <name evidence="12" type="ORF">DF185_07020</name>
</gene>
<organism evidence="12 13">
    <name type="scientific">Marinifilum breve</name>
    <dbReference type="NCBI Taxonomy" id="2184082"/>
    <lineage>
        <taxon>Bacteria</taxon>
        <taxon>Pseudomonadati</taxon>
        <taxon>Bacteroidota</taxon>
        <taxon>Bacteroidia</taxon>
        <taxon>Marinilabiliales</taxon>
        <taxon>Marinifilaceae</taxon>
    </lineage>
</organism>
<comment type="catalytic activity">
    <reaction evidence="8">
        <text>chorismate + L-glutamine = anthranilate + pyruvate + L-glutamate + H(+)</text>
        <dbReference type="Rhea" id="RHEA:21732"/>
        <dbReference type="ChEBI" id="CHEBI:15361"/>
        <dbReference type="ChEBI" id="CHEBI:15378"/>
        <dbReference type="ChEBI" id="CHEBI:16567"/>
        <dbReference type="ChEBI" id="CHEBI:29748"/>
        <dbReference type="ChEBI" id="CHEBI:29985"/>
        <dbReference type="ChEBI" id="CHEBI:58359"/>
        <dbReference type="EC" id="4.1.3.27"/>
    </reaction>
</comment>
<keyword evidence="13" id="KW-1185">Reference proteome</keyword>
<reference evidence="12 13" key="1">
    <citation type="submission" date="2018-05" db="EMBL/GenBank/DDBJ databases">
        <title>Marinifilum breve JC075T sp. nov., a marine bacterium isolated from Yongle Blue Hole in the South China Sea.</title>
        <authorList>
            <person name="Fu T."/>
        </authorList>
    </citation>
    <scope>NUCLEOTIDE SEQUENCE [LARGE SCALE GENOMIC DNA]</scope>
    <source>
        <strain evidence="12 13">JC075</strain>
    </source>
</reference>
<evidence type="ECO:0000256" key="4">
    <source>
        <dbReference type="ARBA" id="ARBA00022723"/>
    </source>
</evidence>
<dbReference type="PANTHER" id="PTHR11236:SF48">
    <property type="entry name" value="ISOCHORISMATE SYNTHASE MENF"/>
    <property type="match status" value="1"/>
</dbReference>
<evidence type="ECO:0000256" key="6">
    <source>
        <dbReference type="ARBA" id="ARBA00023239"/>
    </source>
</evidence>
<comment type="function">
    <text evidence="7">Part of a heterotetrameric complex that catalyzes the two-step biosynthesis of anthranilate, an intermediate in the biosynthesis of L-tryptophan. In the first step, the glutamine-binding beta subunit (TrpG) of anthranilate synthase (AS) provides the glutamine amidotransferase activity which generates ammonia as a substrate that, along with chorismate, is used in the second step, catalyzed by the large alpha subunit of AS (TrpE) to produce anthranilate. In the absence of TrpG, TrpE can synthesize anthranilate directly from chorismate and high concentrations of ammonia.</text>
</comment>
<dbReference type="GO" id="GO:0004049">
    <property type="term" value="F:anthranilate synthase activity"/>
    <property type="evidence" value="ECO:0007669"/>
    <property type="project" value="UniProtKB-EC"/>
</dbReference>
<dbReference type="SUPFAM" id="SSF56322">
    <property type="entry name" value="ADC synthase"/>
    <property type="match status" value="1"/>
</dbReference>
<dbReference type="Pfam" id="PF04715">
    <property type="entry name" value="Anth_synt_I_N"/>
    <property type="match status" value="1"/>
</dbReference>
<dbReference type="Pfam" id="PF00425">
    <property type="entry name" value="Chorismate_bind"/>
    <property type="match status" value="1"/>
</dbReference>
<dbReference type="PRINTS" id="PR00095">
    <property type="entry name" value="ANTSNTHASEI"/>
</dbReference>
<evidence type="ECO:0000313" key="13">
    <source>
        <dbReference type="Proteomes" id="UP000248079"/>
    </source>
</evidence>
<dbReference type="InterPro" id="IPR006805">
    <property type="entry name" value="Anth_synth_I_N"/>
</dbReference>
<evidence type="ECO:0000256" key="5">
    <source>
        <dbReference type="ARBA" id="ARBA00022842"/>
    </source>
</evidence>
<name>A0A2V4A1Z9_9BACT</name>
<protein>
    <recommendedName>
        <fullName evidence="3">Anthranilate synthase component 1</fullName>
    </recommendedName>
</protein>